<evidence type="ECO:0000256" key="5">
    <source>
        <dbReference type="SAM" id="MobiDB-lite"/>
    </source>
</evidence>
<dbReference type="Pfam" id="PF13489">
    <property type="entry name" value="Methyltransf_23"/>
    <property type="match status" value="1"/>
</dbReference>
<dbReference type="InterPro" id="IPR029063">
    <property type="entry name" value="SAM-dependent_MTases_sf"/>
</dbReference>
<dbReference type="SUPFAM" id="SSF53335">
    <property type="entry name" value="S-adenosyl-L-methionine-dependent methyltransferases"/>
    <property type="match status" value="1"/>
</dbReference>
<comment type="similarity">
    <text evidence="1 4">Belongs to the methyltransferase superfamily. METL family.</text>
</comment>
<feature type="region of interest" description="Disordered" evidence="5">
    <location>
        <begin position="215"/>
        <end position="267"/>
    </location>
</feature>
<organism evidence="6 7">
    <name type="scientific">Kwoniella dejecticola CBS 10117</name>
    <dbReference type="NCBI Taxonomy" id="1296121"/>
    <lineage>
        <taxon>Eukaryota</taxon>
        <taxon>Fungi</taxon>
        <taxon>Dikarya</taxon>
        <taxon>Basidiomycota</taxon>
        <taxon>Agaricomycotina</taxon>
        <taxon>Tremellomycetes</taxon>
        <taxon>Tremellales</taxon>
        <taxon>Cryptococcaceae</taxon>
        <taxon>Kwoniella</taxon>
    </lineage>
</organism>
<dbReference type="PIRSF" id="PIRSF037755">
    <property type="entry name" value="Mettl2_prd"/>
    <property type="match status" value="1"/>
</dbReference>
<reference evidence="6" key="1">
    <citation type="submission" date="2013-07" db="EMBL/GenBank/DDBJ databases">
        <authorList>
            <consortium name="The Broad Institute Genome Sequencing Platform"/>
            <person name="Cuomo C."/>
            <person name="Litvintseva A."/>
            <person name="Chen Y."/>
            <person name="Heitman J."/>
            <person name="Sun S."/>
            <person name="Springer D."/>
            <person name="Dromer F."/>
            <person name="Young S.K."/>
            <person name="Zeng Q."/>
            <person name="Gargeya S."/>
            <person name="Fitzgerald M."/>
            <person name="Abouelleil A."/>
            <person name="Alvarado L."/>
            <person name="Berlin A.M."/>
            <person name="Chapman S.B."/>
            <person name="Dewar J."/>
            <person name="Goldberg J."/>
            <person name="Griggs A."/>
            <person name="Gujja S."/>
            <person name="Hansen M."/>
            <person name="Howarth C."/>
            <person name="Imamovic A."/>
            <person name="Larimer J."/>
            <person name="McCowan C."/>
            <person name="Murphy C."/>
            <person name="Pearson M."/>
            <person name="Priest M."/>
            <person name="Roberts A."/>
            <person name="Saif S."/>
            <person name="Shea T."/>
            <person name="Sykes S."/>
            <person name="Wortman J."/>
            <person name="Nusbaum C."/>
            <person name="Birren B."/>
        </authorList>
    </citation>
    <scope>NUCLEOTIDE SEQUENCE</scope>
    <source>
        <strain evidence="6">CBS 10117</strain>
    </source>
</reference>
<evidence type="ECO:0000256" key="4">
    <source>
        <dbReference type="PIRNR" id="PIRNR037755"/>
    </source>
</evidence>
<dbReference type="Gene3D" id="3.40.50.150">
    <property type="entry name" value="Vaccinia Virus protein VP39"/>
    <property type="match status" value="2"/>
</dbReference>
<dbReference type="Proteomes" id="UP000078595">
    <property type="component" value="Chromosome 2"/>
</dbReference>
<evidence type="ECO:0000256" key="2">
    <source>
        <dbReference type="ARBA" id="ARBA00022603"/>
    </source>
</evidence>
<evidence type="ECO:0000313" key="7">
    <source>
        <dbReference type="Proteomes" id="UP000078595"/>
    </source>
</evidence>
<accession>A0AAJ8KL36</accession>
<dbReference type="InterPro" id="IPR026113">
    <property type="entry name" value="METTL2/6/8-like"/>
</dbReference>
<dbReference type="CDD" id="cd02440">
    <property type="entry name" value="AdoMet_MTases"/>
    <property type="match status" value="2"/>
</dbReference>
<evidence type="ECO:0000256" key="1">
    <source>
        <dbReference type="ARBA" id="ARBA00009725"/>
    </source>
</evidence>
<comment type="function">
    <text evidence="4">S-adenosyl-L-methionine-dependent methyltransferase.</text>
</comment>
<evidence type="ECO:0000256" key="3">
    <source>
        <dbReference type="ARBA" id="ARBA00022679"/>
    </source>
</evidence>
<keyword evidence="7" id="KW-1185">Reference proteome</keyword>
<dbReference type="KEGG" id="kdj:28965329"/>
<evidence type="ECO:0000313" key="6">
    <source>
        <dbReference type="EMBL" id="WWC59668.1"/>
    </source>
</evidence>
<feature type="region of interest" description="Disordered" evidence="5">
    <location>
        <begin position="1"/>
        <end position="24"/>
    </location>
</feature>
<dbReference type="PANTHER" id="PTHR22809:SF11">
    <property type="entry name" value="TRNA N(3)-METHYLCYTIDINE METHYLTRANSFERASE METTL2"/>
    <property type="match status" value="1"/>
</dbReference>
<dbReference type="EC" id="2.1.1.-" evidence="4"/>
<dbReference type="PANTHER" id="PTHR22809">
    <property type="entry name" value="METHYLTRANSFERASE-RELATED"/>
    <property type="match status" value="1"/>
</dbReference>
<gene>
    <name evidence="6" type="ORF">I303_102230</name>
</gene>
<name>A0AAJ8KL36_9TREE</name>
<proteinExistence type="inferred from homology"/>
<keyword evidence="3 4" id="KW-0808">Transferase</keyword>
<dbReference type="RefSeq" id="XP_065824570.1">
    <property type="nucleotide sequence ID" value="XM_065968498.1"/>
</dbReference>
<dbReference type="EMBL" id="CP144531">
    <property type="protein sequence ID" value="WWC59668.1"/>
    <property type="molecule type" value="Genomic_DNA"/>
</dbReference>
<feature type="compositionally biased region" description="Low complexity" evidence="5">
    <location>
        <begin position="10"/>
        <end position="24"/>
    </location>
</feature>
<sequence>MAELPPQAEASSSTTASTASCPAPLVAPEPVLAGKMRVADKWVKPNGPPVGSTFGARLLNSEKDVFEHNAWDHVTLPEDFKMKAQEIMELHRSSPVAEGLRDGYNSKPAHYWDKFYALHEEGFFKDRQWLRLEFPELVACSEADAGPKIVLEVGCGAGNTVFPLLMRNENPDLHIYATDYSARAVEVVKANKMYPRAEHGLGELHASVWDITSKPSSSSSSSSSSRTTTSSVTSPNSSSSTPASASASASSTSAPMTSSSSTTLEQGVSTLSLDREADEGYSLPEGIQPGTVDVISVIFVLSALHPKEWDQAIRNLYTALKPGGLLLIRDYGRHDLAQLRIKKDRLLDPEIPNLYIRGDGTRVYFFEKEELERMLVQSQEGPKEGEEERGVEKKMFEVLQLGEDRRLLVNRKEKKQMYRIWLQVKAKKL</sequence>
<dbReference type="GO" id="GO:0032259">
    <property type="term" value="P:methylation"/>
    <property type="evidence" value="ECO:0007669"/>
    <property type="project" value="UniProtKB-KW"/>
</dbReference>
<feature type="compositionally biased region" description="Low complexity" evidence="5">
    <location>
        <begin position="215"/>
        <end position="263"/>
    </location>
</feature>
<protein>
    <recommendedName>
        <fullName evidence="4">tRNA N(3)-methylcytidine methyltransferase</fullName>
        <ecNumber evidence="4">2.1.1.-</ecNumber>
    </recommendedName>
</protein>
<dbReference type="GO" id="GO:0052735">
    <property type="term" value="F:tRNA (cytidine-3-)-methyltransferase activity"/>
    <property type="evidence" value="ECO:0007669"/>
    <property type="project" value="TreeGrafter"/>
</dbReference>
<dbReference type="AlphaFoldDB" id="A0AAJ8KL36"/>
<reference evidence="6" key="2">
    <citation type="submission" date="2024-02" db="EMBL/GenBank/DDBJ databases">
        <title>Comparative genomics of Cryptococcus and Kwoniella reveals pathogenesis evolution and contrasting modes of karyotype evolution via chromosome fusion or intercentromeric recombination.</title>
        <authorList>
            <person name="Coelho M.A."/>
            <person name="David-Palma M."/>
            <person name="Shea T."/>
            <person name="Bowers K."/>
            <person name="McGinley-Smith S."/>
            <person name="Mohammad A.W."/>
            <person name="Gnirke A."/>
            <person name="Yurkov A.M."/>
            <person name="Nowrousian M."/>
            <person name="Sun S."/>
            <person name="Cuomo C.A."/>
            <person name="Heitman J."/>
        </authorList>
    </citation>
    <scope>NUCLEOTIDE SEQUENCE</scope>
    <source>
        <strain evidence="6">CBS 10117</strain>
    </source>
</reference>
<keyword evidence="2 4" id="KW-0489">Methyltransferase</keyword>
<dbReference type="GeneID" id="28965329"/>